<dbReference type="SUPFAM" id="SSF55729">
    <property type="entry name" value="Acyl-CoA N-acyltransferases (Nat)"/>
    <property type="match status" value="1"/>
</dbReference>
<name>A0A2T0W775_9LACT</name>
<dbReference type="RefSeq" id="WP_106192969.1">
    <property type="nucleotide sequence ID" value="NZ_PVTO01000010.1"/>
</dbReference>
<dbReference type="PANTHER" id="PTHR43792">
    <property type="entry name" value="GNAT FAMILY, PUTATIVE (AFU_ORTHOLOGUE AFUA_3G00765)-RELATED-RELATED"/>
    <property type="match status" value="1"/>
</dbReference>
<organism evidence="2 3">
    <name type="scientific">Alkalibacterium olivapovliticus</name>
    <dbReference type="NCBI Taxonomy" id="99907"/>
    <lineage>
        <taxon>Bacteria</taxon>
        <taxon>Bacillati</taxon>
        <taxon>Bacillota</taxon>
        <taxon>Bacilli</taxon>
        <taxon>Lactobacillales</taxon>
        <taxon>Carnobacteriaceae</taxon>
        <taxon>Alkalibacterium</taxon>
    </lineage>
</organism>
<gene>
    <name evidence="2" type="ORF">CLV38_11020</name>
</gene>
<comment type="caution">
    <text evidence="2">The sequence shown here is derived from an EMBL/GenBank/DDBJ whole genome shotgun (WGS) entry which is preliminary data.</text>
</comment>
<dbReference type="Gene3D" id="3.40.630.30">
    <property type="match status" value="1"/>
</dbReference>
<dbReference type="Proteomes" id="UP000238205">
    <property type="component" value="Unassembled WGS sequence"/>
</dbReference>
<dbReference type="EMBL" id="PVTO01000010">
    <property type="protein sequence ID" value="PRY82561.1"/>
    <property type="molecule type" value="Genomic_DNA"/>
</dbReference>
<keyword evidence="2" id="KW-0808">Transferase</keyword>
<dbReference type="GO" id="GO:0016747">
    <property type="term" value="F:acyltransferase activity, transferring groups other than amino-acyl groups"/>
    <property type="evidence" value="ECO:0007669"/>
    <property type="project" value="InterPro"/>
</dbReference>
<dbReference type="InterPro" id="IPR051531">
    <property type="entry name" value="N-acetyltransferase"/>
</dbReference>
<dbReference type="PROSITE" id="PS51186">
    <property type="entry name" value="GNAT"/>
    <property type="match status" value="1"/>
</dbReference>
<evidence type="ECO:0000313" key="2">
    <source>
        <dbReference type="EMBL" id="PRY82561.1"/>
    </source>
</evidence>
<dbReference type="InterPro" id="IPR016181">
    <property type="entry name" value="Acyl_CoA_acyltransferase"/>
</dbReference>
<dbReference type="OrthoDB" id="9798081at2"/>
<accession>A0A2T0W775</accession>
<reference evidence="2 3" key="1">
    <citation type="submission" date="2018-03" db="EMBL/GenBank/DDBJ databases">
        <title>Genomic Encyclopedia of Archaeal and Bacterial Type Strains, Phase II (KMG-II): from individual species to whole genera.</title>
        <authorList>
            <person name="Goeker M."/>
        </authorList>
    </citation>
    <scope>NUCLEOTIDE SEQUENCE [LARGE SCALE GENOMIC DNA]</scope>
    <source>
        <strain evidence="2 3">DSM 13175</strain>
    </source>
</reference>
<feature type="domain" description="N-acetyltransferase" evidence="1">
    <location>
        <begin position="19"/>
        <end position="180"/>
    </location>
</feature>
<proteinExistence type="predicted"/>
<sequence length="190" mass="21659">MDSLEVNMAKNSRIESQRLILRHVTLKDAEDMFEYASDEETTYYVFDRHTSLTDTEEAIVSYFIEDPLGKYGIELKATGKLIGTIDLRVKDSEKRALIGYTLNKDYQGSGYMTEAANRILALGFDTLGLGCIAALHDERNAVSGKVMERLGMQKEGTLRHVAQWKKGEWFNDVYYSILKSEYDEMKKSGK</sequence>
<dbReference type="Pfam" id="PF13302">
    <property type="entry name" value="Acetyltransf_3"/>
    <property type="match status" value="1"/>
</dbReference>
<evidence type="ECO:0000313" key="3">
    <source>
        <dbReference type="Proteomes" id="UP000238205"/>
    </source>
</evidence>
<dbReference type="InterPro" id="IPR000182">
    <property type="entry name" value="GNAT_dom"/>
</dbReference>
<protein>
    <submittedName>
        <fullName evidence="2">Ribosomal-protein-alanine N-acetyltransferase</fullName>
    </submittedName>
</protein>
<keyword evidence="3" id="KW-1185">Reference proteome</keyword>
<evidence type="ECO:0000259" key="1">
    <source>
        <dbReference type="PROSITE" id="PS51186"/>
    </source>
</evidence>
<dbReference type="AlphaFoldDB" id="A0A2T0W775"/>